<evidence type="ECO:0000256" key="2">
    <source>
        <dbReference type="ARBA" id="ARBA00007012"/>
    </source>
</evidence>
<comment type="catalytic activity">
    <reaction evidence="9">
        <text>a ubiquinone + NADH + 5 H(+)(in) = a ubiquinol + NAD(+) + 4 H(+)(out)</text>
        <dbReference type="Rhea" id="RHEA:29091"/>
        <dbReference type="Rhea" id="RHEA-COMP:9565"/>
        <dbReference type="Rhea" id="RHEA-COMP:9566"/>
        <dbReference type="ChEBI" id="CHEBI:15378"/>
        <dbReference type="ChEBI" id="CHEBI:16389"/>
        <dbReference type="ChEBI" id="CHEBI:17976"/>
        <dbReference type="ChEBI" id="CHEBI:57540"/>
        <dbReference type="ChEBI" id="CHEBI:57945"/>
        <dbReference type="EC" id="7.1.1.2"/>
    </reaction>
</comment>
<evidence type="ECO:0000256" key="9">
    <source>
        <dbReference type="ARBA" id="ARBA00049551"/>
    </source>
</evidence>
<proteinExistence type="inferred from homology"/>
<keyword evidence="7 10" id="KW-0472">Membrane</keyword>
<evidence type="ECO:0000256" key="4">
    <source>
        <dbReference type="ARBA" id="ARBA00021008"/>
    </source>
</evidence>
<dbReference type="EC" id="7.1.1.2" evidence="3"/>
<accession>A0A8E2JY51</accession>
<comment type="subcellular location">
    <subcellularLocation>
        <location evidence="1">Membrane</location>
        <topology evidence="1">Multi-pass membrane protein</topology>
    </subcellularLocation>
</comment>
<dbReference type="GO" id="GO:0016020">
    <property type="term" value="C:membrane"/>
    <property type="evidence" value="ECO:0007669"/>
    <property type="project" value="UniProtKB-SubCell"/>
</dbReference>
<evidence type="ECO:0000259" key="11">
    <source>
        <dbReference type="Pfam" id="PF00361"/>
    </source>
</evidence>
<comment type="similarity">
    <text evidence="2">Belongs to the complex I subunit 2 family.</text>
</comment>
<feature type="non-terminal residue" evidence="12">
    <location>
        <position position="1"/>
    </location>
</feature>
<name>A0A8E2JY51_9PEZI</name>
<dbReference type="AlphaFoldDB" id="A0A8E2JY51"/>
<organism evidence="12 13">
    <name type="scientific">Glonium stellatum</name>
    <dbReference type="NCBI Taxonomy" id="574774"/>
    <lineage>
        <taxon>Eukaryota</taxon>
        <taxon>Fungi</taxon>
        <taxon>Dikarya</taxon>
        <taxon>Ascomycota</taxon>
        <taxon>Pezizomycotina</taxon>
        <taxon>Dothideomycetes</taxon>
        <taxon>Pleosporomycetidae</taxon>
        <taxon>Gloniales</taxon>
        <taxon>Gloniaceae</taxon>
        <taxon>Glonium</taxon>
    </lineage>
</organism>
<dbReference type="PANTHER" id="PTHR22773">
    <property type="entry name" value="NADH DEHYDROGENASE"/>
    <property type="match status" value="1"/>
</dbReference>
<feature type="transmembrane region" description="Helical" evidence="10">
    <location>
        <begin position="24"/>
        <end position="42"/>
    </location>
</feature>
<evidence type="ECO:0000313" key="12">
    <source>
        <dbReference type="EMBL" id="OCL14024.1"/>
    </source>
</evidence>
<keyword evidence="5 10" id="KW-0812">Transmembrane</keyword>
<gene>
    <name evidence="12" type="ORF">AOQ84DRAFT_281979</name>
</gene>
<evidence type="ECO:0000256" key="5">
    <source>
        <dbReference type="ARBA" id="ARBA00022692"/>
    </source>
</evidence>
<feature type="domain" description="NADH:quinone oxidoreductase/Mrp antiporter transmembrane" evidence="11">
    <location>
        <begin position="45"/>
        <end position="115"/>
    </location>
</feature>
<keyword evidence="13" id="KW-1185">Reference proteome</keyword>
<evidence type="ECO:0000313" key="13">
    <source>
        <dbReference type="Proteomes" id="UP000250140"/>
    </source>
</evidence>
<feature type="transmembrane region" description="Helical" evidence="10">
    <location>
        <begin position="48"/>
        <end position="68"/>
    </location>
</feature>
<evidence type="ECO:0000256" key="8">
    <source>
        <dbReference type="ARBA" id="ARBA00031028"/>
    </source>
</evidence>
<evidence type="ECO:0000256" key="7">
    <source>
        <dbReference type="ARBA" id="ARBA00023136"/>
    </source>
</evidence>
<dbReference type="InterPro" id="IPR001750">
    <property type="entry name" value="ND/Mrp_TM"/>
</dbReference>
<sequence length="133" mass="14771">QIIYCKLIYSETSIINKMADQYKIIEYPLILLFIVTGALFLMSTNDLVSIFLSIELQSYGLYLLSTIYRNSESATSGGLMYFLLGGLSSCFILLSTSLLYANSGTTNLDSLYIITNISDIDFSGMTNSSNVLY</sequence>
<dbReference type="Proteomes" id="UP000250140">
    <property type="component" value="Unassembled WGS sequence"/>
</dbReference>
<evidence type="ECO:0000256" key="6">
    <source>
        <dbReference type="ARBA" id="ARBA00022989"/>
    </source>
</evidence>
<dbReference type="OrthoDB" id="4092844at2759"/>
<evidence type="ECO:0000256" key="1">
    <source>
        <dbReference type="ARBA" id="ARBA00004141"/>
    </source>
</evidence>
<keyword evidence="6 10" id="KW-1133">Transmembrane helix</keyword>
<dbReference type="EMBL" id="KV748632">
    <property type="protein sequence ID" value="OCL14024.1"/>
    <property type="molecule type" value="Genomic_DNA"/>
</dbReference>
<reference evidence="12 13" key="1">
    <citation type="journal article" date="2016" name="Nat. Commun.">
        <title>Ectomycorrhizal ecology is imprinted in the genome of the dominant symbiotic fungus Cenococcum geophilum.</title>
        <authorList>
            <consortium name="DOE Joint Genome Institute"/>
            <person name="Peter M."/>
            <person name="Kohler A."/>
            <person name="Ohm R.A."/>
            <person name="Kuo A."/>
            <person name="Krutzmann J."/>
            <person name="Morin E."/>
            <person name="Arend M."/>
            <person name="Barry K.W."/>
            <person name="Binder M."/>
            <person name="Choi C."/>
            <person name="Clum A."/>
            <person name="Copeland A."/>
            <person name="Grisel N."/>
            <person name="Haridas S."/>
            <person name="Kipfer T."/>
            <person name="LaButti K."/>
            <person name="Lindquist E."/>
            <person name="Lipzen A."/>
            <person name="Maire R."/>
            <person name="Meier B."/>
            <person name="Mihaltcheva S."/>
            <person name="Molinier V."/>
            <person name="Murat C."/>
            <person name="Poggeler S."/>
            <person name="Quandt C.A."/>
            <person name="Sperisen C."/>
            <person name="Tritt A."/>
            <person name="Tisserant E."/>
            <person name="Crous P.W."/>
            <person name="Henrissat B."/>
            <person name="Nehls U."/>
            <person name="Egli S."/>
            <person name="Spatafora J.W."/>
            <person name="Grigoriev I.V."/>
            <person name="Martin F.M."/>
        </authorList>
    </citation>
    <scope>NUCLEOTIDE SEQUENCE [LARGE SCALE GENOMIC DNA]</scope>
    <source>
        <strain evidence="12 13">CBS 207.34</strain>
    </source>
</reference>
<dbReference type="Pfam" id="PF00361">
    <property type="entry name" value="Proton_antipo_M"/>
    <property type="match status" value="1"/>
</dbReference>
<dbReference type="GO" id="GO:0008137">
    <property type="term" value="F:NADH dehydrogenase (ubiquinone) activity"/>
    <property type="evidence" value="ECO:0007669"/>
    <property type="project" value="UniProtKB-EC"/>
</dbReference>
<evidence type="ECO:0000256" key="3">
    <source>
        <dbReference type="ARBA" id="ARBA00012944"/>
    </source>
</evidence>
<feature type="transmembrane region" description="Helical" evidence="10">
    <location>
        <begin position="80"/>
        <end position="101"/>
    </location>
</feature>
<evidence type="ECO:0000256" key="10">
    <source>
        <dbReference type="SAM" id="Phobius"/>
    </source>
</evidence>
<protein>
    <recommendedName>
        <fullName evidence="4">NADH-ubiquinone oxidoreductase chain 2</fullName>
        <ecNumber evidence="3">7.1.1.2</ecNumber>
    </recommendedName>
    <alternativeName>
        <fullName evidence="8">NADH dehydrogenase subunit 2</fullName>
    </alternativeName>
</protein>